<accession>A0AA88J1Q8</accession>
<evidence type="ECO:0000313" key="3">
    <source>
        <dbReference type="Proteomes" id="UP001187192"/>
    </source>
</evidence>
<evidence type="ECO:0000256" key="1">
    <source>
        <dbReference type="SAM" id="MobiDB-lite"/>
    </source>
</evidence>
<keyword evidence="3" id="KW-1185">Reference proteome</keyword>
<feature type="compositionally biased region" description="Basic and acidic residues" evidence="1">
    <location>
        <begin position="1"/>
        <end position="10"/>
    </location>
</feature>
<sequence>MEAVASDRRGSTVASTTVVGDRRGRAVRPRRSLWKVSKDSRGSTVASTTVSKKTVVEA</sequence>
<feature type="region of interest" description="Disordered" evidence="1">
    <location>
        <begin position="1"/>
        <end position="58"/>
    </location>
</feature>
<proteinExistence type="predicted"/>
<dbReference type="Proteomes" id="UP001187192">
    <property type="component" value="Unassembled WGS sequence"/>
</dbReference>
<organism evidence="2 3">
    <name type="scientific">Ficus carica</name>
    <name type="common">Common fig</name>
    <dbReference type="NCBI Taxonomy" id="3494"/>
    <lineage>
        <taxon>Eukaryota</taxon>
        <taxon>Viridiplantae</taxon>
        <taxon>Streptophyta</taxon>
        <taxon>Embryophyta</taxon>
        <taxon>Tracheophyta</taxon>
        <taxon>Spermatophyta</taxon>
        <taxon>Magnoliopsida</taxon>
        <taxon>eudicotyledons</taxon>
        <taxon>Gunneridae</taxon>
        <taxon>Pentapetalae</taxon>
        <taxon>rosids</taxon>
        <taxon>fabids</taxon>
        <taxon>Rosales</taxon>
        <taxon>Moraceae</taxon>
        <taxon>Ficeae</taxon>
        <taxon>Ficus</taxon>
    </lineage>
</organism>
<dbReference type="AlphaFoldDB" id="A0AA88J1Q8"/>
<comment type="caution">
    <text evidence="2">The sequence shown here is derived from an EMBL/GenBank/DDBJ whole genome shotgun (WGS) entry which is preliminary data.</text>
</comment>
<gene>
    <name evidence="2" type="ORF">TIFTF001_028908</name>
</gene>
<dbReference type="EMBL" id="BTGU01000091">
    <property type="protein sequence ID" value="GMN59810.1"/>
    <property type="molecule type" value="Genomic_DNA"/>
</dbReference>
<evidence type="ECO:0000313" key="2">
    <source>
        <dbReference type="EMBL" id="GMN59810.1"/>
    </source>
</evidence>
<reference evidence="2" key="1">
    <citation type="submission" date="2023-07" db="EMBL/GenBank/DDBJ databases">
        <title>draft genome sequence of fig (Ficus carica).</title>
        <authorList>
            <person name="Takahashi T."/>
            <person name="Nishimura K."/>
        </authorList>
    </citation>
    <scope>NUCLEOTIDE SEQUENCE</scope>
</reference>
<feature type="compositionally biased region" description="Low complexity" evidence="1">
    <location>
        <begin position="43"/>
        <end position="58"/>
    </location>
</feature>
<name>A0AA88J1Q8_FICCA</name>
<protein>
    <submittedName>
        <fullName evidence="2">Uncharacterized protein</fullName>
    </submittedName>
</protein>